<dbReference type="InterPro" id="IPR018232">
    <property type="entry name" value="Glyco_hydro_37_CS"/>
</dbReference>
<dbReference type="Pfam" id="PF01204">
    <property type="entry name" value="Trehalase"/>
    <property type="match status" value="1"/>
</dbReference>
<sequence>MVRKPDLGNIEASARKRLKLPMFLCAPVLAALLCANAPPSPADQFGDLFAAVQKEHVFADGKTFADAVPKRAPDAIMADYERAAPGSSAALRAFVLDNFVVPGVNDRPLPPLREHIRALWPQLERRTPNVPPGSSAITLPAPYVVPGGRFREIYYWDSYFTMLGLVADGRDDLVEGMLEDFSSLIERFGHIPNGTRTYYLSRSQPPFFALMLDLSRATDGTIRARRLAALRKEHNYWMAGEVCATTAEACKRVVRMPDGSVLNRYWDDRDTPRDESFAEDQATAAKASTRPTGEVFRNLRAGAESGWDFSSRWLSDPHDLSTIHATDVVPVDLNALIWAMEKRIEKGCRQAGDQPCTREFGQRATARKAAVQRFLWHAKQNRFADWIAPSSRPSKVVSSASLFPLFVGMATPAQAGAMAKATRSTLVADGGLRTTTVRTGQQWDAPNGWAPLQWVAVEGLRRYGHNALAQDIAARWIGTVNCTYLETGKMLEKYDVEERLPGGGGEYPLQDGFGWTNGVTAALLDRYPTLGPAATFQGCSPADRSGTTPRP</sequence>
<evidence type="ECO:0000256" key="1">
    <source>
        <dbReference type="ARBA" id="ARBA00022801"/>
    </source>
</evidence>
<keyword evidence="4" id="KW-1185">Reference proteome</keyword>
<dbReference type="PRINTS" id="PR00744">
    <property type="entry name" value="GLHYDRLASE37"/>
</dbReference>
<dbReference type="Proteomes" id="UP001157910">
    <property type="component" value="Unassembled WGS sequence"/>
</dbReference>
<evidence type="ECO:0000256" key="2">
    <source>
        <dbReference type="ARBA" id="ARBA00023295"/>
    </source>
</evidence>
<dbReference type="InterPro" id="IPR008928">
    <property type="entry name" value="6-hairpin_glycosidase_sf"/>
</dbReference>
<dbReference type="PROSITE" id="PS00928">
    <property type="entry name" value="TREHALASE_2"/>
    <property type="match status" value="1"/>
</dbReference>
<dbReference type="InterPro" id="IPR012341">
    <property type="entry name" value="6hp_glycosidase-like_sf"/>
</dbReference>
<evidence type="ECO:0000313" key="4">
    <source>
        <dbReference type="Proteomes" id="UP001157910"/>
    </source>
</evidence>
<reference evidence="3 4" key="1">
    <citation type="submission" date="2017-05" db="EMBL/GenBank/DDBJ databases">
        <authorList>
            <person name="Varghese N."/>
            <person name="Submissions S."/>
        </authorList>
    </citation>
    <scope>NUCLEOTIDE SEQUENCE [LARGE SCALE GENOMIC DNA]</scope>
    <source>
        <strain evidence="3 4">SM16</strain>
    </source>
</reference>
<evidence type="ECO:0000313" key="3">
    <source>
        <dbReference type="EMBL" id="SMP78633.1"/>
    </source>
</evidence>
<dbReference type="PROSITE" id="PS00927">
    <property type="entry name" value="TREHALASE_1"/>
    <property type="match status" value="1"/>
</dbReference>
<name>A0ABY1QS41_9SPHN</name>
<dbReference type="SUPFAM" id="SSF48208">
    <property type="entry name" value="Six-hairpin glycosidases"/>
    <property type="match status" value="1"/>
</dbReference>
<dbReference type="Gene3D" id="1.50.10.10">
    <property type="match status" value="1"/>
</dbReference>
<keyword evidence="2" id="KW-0326">Glycosidase</keyword>
<dbReference type="NCBIfam" id="NF009773">
    <property type="entry name" value="PRK13270.1"/>
    <property type="match status" value="1"/>
</dbReference>
<proteinExistence type="predicted"/>
<dbReference type="PANTHER" id="PTHR23403:SF1">
    <property type="entry name" value="TREHALASE"/>
    <property type="match status" value="1"/>
</dbReference>
<dbReference type="EMBL" id="FXUI01000011">
    <property type="protein sequence ID" value="SMP78633.1"/>
    <property type="molecule type" value="Genomic_DNA"/>
</dbReference>
<dbReference type="PANTHER" id="PTHR23403">
    <property type="entry name" value="TREHALASE"/>
    <property type="match status" value="1"/>
</dbReference>
<gene>
    <name evidence="3" type="ORF">SAMN06296065_11165</name>
</gene>
<protein>
    <submittedName>
        <fullName evidence="3">Alpha,alpha-trehalase</fullName>
    </submittedName>
</protein>
<comment type="caution">
    <text evidence="3">The sequence shown here is derived from an EMBL/GenBank/DDBJ whole genome shotgun (WGS) entry which is preliminary data.</text>
</comment>
<accession>A0ABY1QS41</accession>
<dbReference type="NCBIfam" id="NF009774">
    <property type="entry name" value="PRK13271.1"/>
    <property type="match status" value="1"/>
</dbReference>
<organism evidence="3 4">
    <name type="scientific">Novosphingobium panipatense</name>
    <dbReference type="NCBI Taxonomy" id="428991"/>
    <lineage>
        <taxon>Bacteria</taxon>
        <taxon>Pseudomonadati</taxon>
        <taxon>Pseudomonadota</taxon>
        <taxon>Alphaproteobacteria</taxon>
        <taxon>Sphingomonadales</taxon>
        <taxon>Sphingomonadaceae</taxon>
        <taxon>Novosphingobium</taxon>
    </lineage>
</organism>
<keyword evidence="1" id="KW-0378">Hydrolase</keyword>
<dbReference type="InterPro" id="IPR001661">
    <property type="entry name" value="Glyco_hydro_37"/>
</dbReference>